<sequence length="90" mass="10614">MRARHIPEDSQVWHTADRSQIKLDRQFLFRRLLFGHLVPWLPKDISHEAKGSIGKAFLNCQLKTWCRNGHENAVYERVDQLHDQADLNPI</sequence>
<dbReference type="Proteomes" id="UP000821837">
    <property type="component" value="Chromosome 1"/>
</dbReference>
<evidence type="ECO:0000313" key="1">
    <source>
        <dbReference type="EMBL" id="KAH7982956.1"/>
    </source>
</evidence>
<dbReference type="AlphaFoldDB" id="A0A9D4QIF5"/>
<reference evidence="1" key="2">
    <citation type="submission" date="2021-09" db="EMBL/GenBank/DDBJ databases">
        <authorList>
            <person name="Jia N."/>
            <person name="Wang J."/>
            <person name="Shi W."/>
            <person name="Du L."/>
            <person name="Sun Y."/>
            <person name="Zhan W."/>
            <person name="Jiang J."/>
            <person name="Wang Q."/>
            <person name="Zhang B."/>
            <person name="Ji P."/>
            <person name="Sakyi L.B."/>
            <person name="Cui X."/>
            <person name="Yuan T."/>
            <person name="Jiang B."/>
            <person name="Yang W."/>
            <person name="Lam T.T.-Y."/>
            <person name="Chang Q."/>
            <person name="Ding S."/>
            <person name="Wang X."/>
            <person name="Zhu J."/>
            <person name="Ruan X."/>
            <person name="Zhao L."/>
            <person name="Wei J."/>
            <person name="Que T."/>
            <person name="Du C."/>
            <person name="Cheng J."/>
            <person name="Dai P."/>
            <person name="Han X."/>
            <person name="Huang E."/>
            <person name="Gao Y."/>
            <person name="Liu J."/>
            <person name="Shao H."/>
            <person name="Ye R."/>
            <person name="Li L."/>
            <person name="Wei W."/>
            <person name="Wang X."/>
            <person name="Wang C."/>
            <person name="Huo Q."/>
            <person name="Li W."/>
            <person name="Guo W."/>
            <person name="Chen H."/>
            <person name="Chen S."/>
            <person name="Zhou L."/>
            <person name="Zhou L."/>
            <person name="Ni X."/>
            <person name="Tian J."/>
            <person name="Zhou Y."/>
            <person name="Sheng Y."/>
            <person name="Liu T."/>
            <person name="Pan Y."/>
            <person name="Xia L."/>
            <person name="Li J."/>
            <person name="Zhao F."/>
            <person name="Cao W."/>
        </authorList>
    </citation>
    <scope>NUCLEOTIDE SEQUENCE</scope>
    <source>
        <strain evidence="1">Rsan-2018</strain>
        <tissue evidence="1">Larvae</tissue>
    </source>
</reference>
<gene>
    <name evidence="1" type="ORF">HPB52_008373</name>
</gene>
<accession>A0A9D4QIF5</accession>
<organism evidence="1 2">
    <name type="scientific">Rhipicephalus sanguineus</name>
    <name type="common">Brown dog tick</name>
    <name type="synonym">Ixodes sanguineus</name>
    <dbReference type="NCBI Taxonomy" id="34632"/>
    <lineage>
        <taxon>Eukaryota</taxon>
        <taxon>Metazoa</taxon>
        <taxon>Ecdysozoa</taxon>
        <taxon>Arthropoda</taxon>
        <taxon>Chelicerata</taxon>
        <taxon>Arachnida</taxon>
        <taxon>Acari</taxon>
        <taxon>Parasitiformes</taxon>
        <taxon>Ixodida</taxon>
        <taxon>Ixodoidea</taxon>
        <taxon>Ixodidae</taxon>
        <taxon>Rhipicephalinae</taxon>
        <taxon>Rhipicephalus</taxon>
        <taxon>Rhipicephalus</taxon>
    </lineage>
</organism>
<reference evidence="1" key="1">
    <citation type="journal article" date="2020" name="Cell">
        <title>Large-Scale Comparative Analyses of Tick Genomes Elucidate Their Genetic Diversity and Vector Capacities.</title>
        <authorList>
            <consortium name="Tick Genome and Microbiome Consortium (TIGMIC)"/>
            <person name="Jia N."/>
            <person name="Wang J."/>
            <person name="Shi W."/>
            <person name="Du L."/>
            <person name="Sun Y."/>
            <person name="Zhan W."/>
            <person name="Jiang J.F."/>
            <person name="Wang Q."/>
            <person name="Zhang B."/>
            <person name="Ji P."/>
            <person name="Bell-Sakyi L."/>
            <person name="Cui X.M."/>
            <person name="Yuan T.T."/>
            <person name="Jiang B.G."/>
            <person name="Yang W.F."/>
            <person name="Lam T.T."/>
            <person name="Chang Q.C."/>
            <person name="Ding S.J."/>
            <person name="Wang X.J."/>
            <person name="Zhu J.G."/>
            <person name="Ruan X.D."/>
            <person name="Zhao L."/>
            <person name="Wei J.T."/>
            <person name="Ye R.Z."/>
            <person name="Que T.C."/>
            <person name="Du C.H."/>
            <person name="Zhou Y.H."/>
            <person name="Cheng J.X."/>
            <person name="Dai P.F."/>
            <person name="Guo W.B."/>
            <person name="Han X.H."/>
            <person name="Huang E.J."/>
            <person name="Li L.F."/>
            <person name="Wei W."/>
            <person name="Gao Y.C."/>
            <person name="Liu J.Z."/>
            <person name="Shao H.Z."/>
            <person name="Wang X."/>
            <person name="Wang C.C."/>
            <person name="Yang T.C."/>
            <person name="Huo Q.B."/>
            <person name="Li W."/>
            <person name="Chen H.Y."/>
            <person name="Chen S.E."/>
            <person name="Zhou L.G."/>
            <person name="Ni X.B."/>
            <person name="Tian J.H."/>
            <person name="Sheng Y."/>
            <person name="Liu T."/>
            <person name="Pan Y.S."/>
            <person name="Xia L.Y."/>
            <person name="Li J."/>
            <person name="Zhao F."/>
            <person name="Cao W.C."/>
        </authorList>
    </citation>
    <scope>NUCLEOTIDE SEQUENCE</scope>
    <source>
        <strain evidence="1">Rsan-2018</strain>
    </source>
</reference>
<dbReference type="EMBL" id="JABSTV010001245">
    <property type="protein sequence ID" value="KAH7982956.1"/>
    <property type="molecule type" value="Genomic_DNA"/>
</dbReference>
<comment type="caution">
    <text evidence="1">The sequence shown here is derived from an EMBL/GenBank/DDBJ whole genome shotgun (WGS) entry which is preliminary data.</text>
</comment>
<proteinExistence type="predicted"/>
<keyword evidence="2" id="KW-1185">Reference proteome</keyword>
<protein>
    <submittedName>
        <fullName evidence="1">Uncharacterized protein</fullName>
    </submittedName>
</protein>
<name>A0A9D4QIF5_RHISA</name>
<evidence type="ECO:0000313" key="2">
    <source>
        <dbReference type="Proteomes" id="UP000821837"/>
    </source>
</evidence>